<keyword evidence="3" id="KW-0256">Endoplasmic reticulum</keyword>
<reference evidence="8" key="1">
    <citation type="submission" date="2022-10" db="EMBL/GenBank/DDBJ databases">
        <title>Genome assembly of Pristionchus species.</title>
        <authorList>
            <person name="Yoshida K."/>
            <person name="Sommer R.J."/>
        </authorList>
    </citation>
    <scope>NUCLEOTIDE SEQUENCE [LARGE SCALE GENOMIC DNA]</scope>
    <source>
        <strain evidence="8">RS5460</strain>
    </source>
</reference>
<dbReference type="Pfam" id="PF11712">
    <property type="entry name" value="Vma12"/>
    <property type="match status" value="1"/>
</dbReference>
<evidence type="ECO:0000256" key="3">
    <source>
        <dbReference type="ARBA" id="ARBA00022824"/>
    </source>
</evidence>
<accession>A0AAN5CH95</accession>
<proteinExistence type="predicted"/>
<evidence type="ECO:0000256" key="6">
    <source>
        <dbReference type="SAM" id="Phobius"/>
    </source>
</evidence>
<dbReference type="EMBL" id="BTRK01000003">
    <property type="protein sequence ID" value="GMR43086.1"/>
    <property type="molecule type" value="Genomic_DNA"/>
</dbReference>
<evidence type="ECO:0000313" key="8">
    <source>
        <dbReference type="Proteomes" id="UP001328107"/>
    </source>
</evidence>
<comment type="caution">
    <text evidence="7">The sequence shown here is derived from an EMBL/GenBank/DDBJ whole genome shotgun (WGS) entry which is preliminary data.</text>
</comment>
<gene>
    <name evidence="7" type="ORF">PMAYCL1PPCAC_13281</name>
</gene>
<keyword evidence="8" id="KW-1185">Reference proteome</keyword>
<sequence length="171" mass="19364">LWMATFVVENRSLLDELNLKKTEFSLDDLEGLYESDADPVALSALLGCIRVKERVEEKRVPTKEFLAKTEQLRLREDEEYKWMKDHPDSYPAVADSVAASSFGREMQAANRQLTVVLNVLLTVVATFVFGFVGLQYTHPDLSQETRLVIGLVMATVVLFADAYFLVKTLDE</sequence>
<keyword evidence="4 6" id="KW-1133">Transmembrane helix</keyword>
<evidence type="ECO:0000256" key="4">
    <source>
        <dbReference type="ARBA" id="ARBA00022989"/>
    </source>
</evidence>
<dbReference type="AlphaFoldDB" id="A0AAN5CH95"/>
<evidence type="ECO:0000256" key="5">
    <source>
        <dbReference type="ARBA" id="ARBA00023136"/>
    </source>
</evidence>
<evidence type="ECO:0000256" key="1">
    <source>
        <dbReference type="ARBA" id="ARBA00004477"/>
    </source>
</evidence>
<comment type="subcellular location">
    <subcellularLocation>
        <location evidence="1">Endoplasmic reticulum membrane</location>
        <topology evidence="1">Multi-pass membrane protein</topology>
    </subcellularLocation>
</comment>
<feature type="transmembrane region" description="Helical" evidence="6">
    <location>
        <begin position="113"/>
        <end position="135"/>
    </location>
</feature>
<feature type="non-terminal residue" evidence="7">
    <location>
        <position position="1"/>
    </location>
</feature>
<dbReference type="PANTHER" id="PTHR31394:SF1">
    <property type="entry name" value="TRANSMEMBRANE PROTEIN 199"/>
    <property type="match status" value="1"/>
</dbReference>
<evidence type="ECO:0008006" key="9">
    <source>
        <dbReference type="Google" id="ProtNLM"/>
    </source>
</evidence>
<evidence type="ECO:0000313" key="7">
    <source>
        <dbReference type="EMBL" id="GMR43086.1"/>
    </source>
</evidence>
<keyword evidence="5 6" id="KW-0472">Membrane</keyword>
<evidence type="ECO:0000256" key="2">
    <source>
        <dbReference type="ARBA" id="ARBA00022692"/>
    </source>
</evidence>
<dbReference type="PANTHER" id="PTHR31394">
    <property type="entry name" value="TRANSMEMBRANE PROTEIN 199"/>
    <property type="match status" value="1"/>
</dbReference>
<dbReference type="InterPro" id="IPR021013">
    <property type="entry name" value="ATPase_Vma12"/>
</dbReference>
<keyword evidence="2 6" id="KW-0812">Transmembrane</keyword>
<dbReference type="GO" id="GO:0070072">
    <property type="term" value="P:vacuolar proton-transporting V-type ATPase complex assembly"/>
    <property type="evidence" value="ECO:0007669"/>
    <property type="project" value="InterPro"/>
</dbReference>
<protein>
    <recommendedName>
        <fullName evidence="9">Transmembrane protein 199</fullName>
    </recommendedName>
</protein>
<dbReference type="Proteomes" id="UP001328107">
    <property type="component" value="Unassembled WGS sequence"/>
</dbReference>
<feature type="transmembrane region" description="Helical" evidence="6">
    <location>
        <begin position="147"/>
        <end position="166"/>
    </location>
</feature>
<organism evidence="7 8">
    <name type="scientific">Pristionchus mayeri</name>
    <dbReference type="NCBI Taxonomy" id="1317129"/>
    <lineage>
        <taxon>Eukaryota</taxon>
        <taxon>Metazoa</taxon>
        <taxon>Ecdysozoa</taxon>
        <taxon>Nematoda</taxon>
        <taxon>Chromadorea</taxon>
        <taxon>Rhabditida</taxon>
        <taxon>Rhabditina</taxon>
        <taxon>Diplogasteromorpha</taxon>
        <taxon>Diplogasteroidea</taxon>
        <taxon>Neodiplogasteridae</taxon>
        <taxon>Pristionchus</taxon>
    </lineage>
</organism>
<dbReference type="GO" id="GO:0005789">
    <property type="term" value="C:endoplasmic reticulum membrane"/>
    <property type="evidence" value="ECO:0007669"/>
    <property type="project" value="UniProtKB-SubCell"/>
</dbReference>
<name>A0AAN5CH95_9BILA</name>